<accession>A0A4S3JBM3</accession>
<evidence type="ECO:0000313" key="2">
    <source>
        <dbReference type="Proteomes" id="UP000308092"/>
    </source>
</evidence>
<comment type="caution">
    <text evidence="1">The sequence shown here is derived from an EMBL/GenBank/DDBJ whole genome shotgun (WGS) entry which is preliminary data.</text>
</comment>
<sequence>MAFFVVWASGWDYFTDNLAIDFSPLITLFGERPTKQFLSESISILDNFIFAEGPGDVEKELLSCVSDITAEIFNEGGISRVIGRPRILELMVWEEDDESEGKNGARKIGTLRDALQQNAWVTANGYEILDEKGHPPELDIPNLSLNKGIERRSQWWFYTAAVLGFMLQAVLSASDETK</sequence>
<dbReference type="STRING" id="1220188.A0A4S3JBM3"/>
<dbReference type="EMBL" id="SOSA01000519">
    <property type="protein sequence ID" value="THC90461.1"/>
    <property type="molecule type" value="Genomic_DNA"/>
</dbReference>
<organism evidence="1 2">
    <name type="scientific">Aspergillus tanneri</name>
    <dbReference type="NCBI Taxonomy" id="1220188"/>
    <lineage>
        <taxon>Eukaryota</taxon>
        <taxon>Fungi</taxon>
        <taxon>Dikarya</taxon>
        <taxon>Ascomycota</taxon>
        <taxon>Pezizomycotina</taxon>
        <taxon>Eurotiomycetes</taxon>
        <taxon>Eurotiomycetidae</taxon>
        <taxon>Eurotiales</taxon>
        <taxon>Aspergillaceae</taxon>
        <taxon>Aspergillus</taxon>
        <taxon>Aspergillus subgen. Circumdati</taxon>
    </lineage>
</organism>
<evidence type="ECO:0000313" key="1">
    <source>
        <dbReference type="EMBL" id="THC90461.1"/>
    </source>
</evidence>
<name>A0A4S3JBM3_9EURO</name>
<protein>
    <submittedName>
        <fullName evidence="1">Uncharacterized protein</fullName>
    </submittedName>
</protein>
<gene>
    <name evidence="1" type="ORF">EYZ11_010083</name>
</gene>
<reference evidence="1 2" key="1">
    <citation type="submission" date="2019-03" db="EMBL/GenBank/DDBJ databases">
        <title>The genome sequence of a newly discovered highly antifungal drug resistant Aspergillus species, Aspergillus tanneri NIH 1004.</title>
        <authorList>
            <person name="Mounaud S."/>
            <person name="Singh I."/>
            <person name="Joardar V."/>
            <person name="Pakala S."/>
            <person name="Pakala S."/>
            <person name="Venepally P."/>
            <person name="Hoover J."/>
            <person name="Nierman W."/>
            <person name="Chung J."/>
            <person name="Losada L."/>
        </authorList>
    </citation>
    <scope>NUCLEOTIDE SEQUENCE [LARGE SCALE GENOMIC DNA]</scope>
    <source>
        <strain evidence="1 2">NIH1004</strain>
    </source>
</reference>
<dbReference type="AlphaFoldDB" id="A0A4S3JBM3"/>
<dbReference type="Proteomes" id="UP000308092">
    <property type="component" value="Unassembled WGS sequence"/>
</dbReference>
<dbReference type="VEuPathDB" id="FungiDB:EYZ11_010083"/>
<keyword evidence="2" id="KW-1185">Reference proteome</keyword>
<proteinExistence type="predicted"/>